<evidence type="ECO:0000256" key="6">
    <source>
        <dbReference type="SAM" id="MobiDB-lite"/>
    </source>
</evidence>
<dbReference type="EC" id="5.4.99.25" evidence="5"/>
<evidence type="ECO:0000313" key="10">
    <source>
        <dbReference type="EMBL" id="MBE1524423.1"/>
    </source>
</evidence>
<dbReference type="InterPro" id="IPR036974">
    <property type="entry name" value="PUA_sf"/>
</dbReference>
<evidence type="ECO:0000256" key="4">
    <source>
        <dbReference type="ARBA" id="ARBA00023235"/>
    </source>
</evidence>
<dbReference type="Gene3D" id="2.30.130.10">
    <property type="entry name" value="PUA domain"/>
    <property type="match status" value="1"/>
</dbReference>
<feature type="domain" description="Pseudouridine synthase II N-terminal" evidence="7">
    <location>
        <begin position="35"/>
        <end position="189"/>
    </location>
</feature>
<dbReference type="RefSeq" id="WP_192595441.1">
    <property type="nucleotide sequence ID" value="NZ_BAAALJ010000002.1"/>
</dbReference>
<feature type="domain" description="tRNA pseudouridine synthase II TruB subfamily 2 C-terminal" evidence="8">
    <location>
        <begin position="245"/>
        <end position="291"/>
    </location>
</feature>
<comment type="function">
    <text evidence="5">Responsible for synthesis of pseudouridine from uracil-55 in the psi GC loop of transfer RNAs.</text>
</comment>
<dbReference type="InterPro" id="IPR020103">
    <property type="entry name" value="PsdUridine_synth_cat_dom_sf"/>
</dbReference>
<comment type="caution">
    <text evidence="10">The sequence shown here is derived from an EMBL/GenBank/DDBJ whole genome shotgun (WGS) entry which is preliminary data.</text>
</comment>
<dbReference type="InterPro" id="IPR032819">
    <property type="entry name" value="TruB_C"/>
</dbReference>
<evidence type="ECO:0000256" key="3">
    <source>
        <dbReference type="ARBA" id="ARBA00022694"/>
    </source>
</evidence>
<proteinExistence type="inferred from homology"/>
<evidence type="ECO:0000256" key="5">
    <source>
        <dbReference type="HAMAP-Rule" id="MF_01080"/>
    </source>
</evidence>
<dbReference type="HAMAP" id="MF_01080">
    <property type="entry name" value="TruB_bact"/>
    <property type="match status" value="1"/>
</dbReference>
<dbReference type="InterPro" id="IPR002501">
    <property type="entry name" value="PsdUridine_synth_N"/>
</dbReference>
<accession>A0ABR9JER5</accession>
<dbReference type="Pfam" id="PF09142">
    <property type="entry name" value="TruB_C"/>
    <property type="match status" value="1"/>
</dbReference>
<evidence type="ECO:0000259" key="9">
    <source>
        <dbReference type="Pfam" id="PF16198"/>
    </source>
</evidence>
<feature type="domain" description="tRNA pseudouridylate synthase B C-terminal" evidence="9">
    <location>
        <begin position="190"/>
        <end position="230"/>
    </location>
</feature>
<evidence type="ECO:0000313" key="11">
    <source>
        <dbReference type="Proteomes" id="UP000643525"/>
    </source>
</evidence>
<evidence type="ECO:0000259" key="7">
    <source>
        <dbReference type="Pfam" id="PF01509"/>
    </source>
</evidence>
<evidence type="ECO:0000256" key="2">
    <source>
        <dbReference type="ARBA" id="ARBA00005642"/>
    </source>
</evidence>
<evidence type="ECO:0000259" key="8">
    <source>
        <dbReference type="Pfam" id="PF09142"/>
    </source>
</evidence>
<evidence type="ECO:0000256" key="1">
    <source>
        <dbReference type="ARBA" id="ARBA00000385"/>
    </source>
</evidence>
<feature type="region of interest" description="Disordered" evidence="6">
    <location>
        <begin position="326"/>
        <end position="369"/>
    </location>
</feature>
<dbReference type="GO" id="GO:0160148">
    <property type="term" value="F:tRNA pseudouridine(55) synthase activity"/>
    <property type="evidence" value="ECO:0007669"/>
    <property type="project" value="UniProtKB-EC"/>
</dbReference>
<dbReference type="SUPFAM" id="SSF55120">
    <property type="entry name" value="Pseudouridine synthase"/>
    <property type="match status" value="1"/>
</dbReference>
<gene>
    <name evidence="5" type="primary">truB</name>
    <name evidence="10" type="ORF">H4W27_001541</name>
</gene>
<feature type="compositionally biased region" description="Low complexity" evidence="6">
    <location>
        <begin position="326"/>
        <end position="361"/>
    </location>
</feature>
<comment type="similarity">
    <text evidence="2 5">Belongs to the pseudouridine synthase TruB family. Type 1 subfamily.</text>
</comment>
<comment type="catalytic activity">
    <reaction evidence="1 5">
        <text>uridine(55) in tRNA = pseudouridine(55) in tRNA</text>
        <dbReference type="Rhea" id="RHEA:42532"/>
        <dbReference type="Rhea" id="RHEA-COMP:10101"/>
        <dbReference type="Rhea" id="RHEA-COMP:10102"/>
        <dbReference type="ChEBI" id="CHEBI:65314"/>
        <dbReference type="ChEBI" id="CHEBI:65315"/>
        <dbReference type="EC" id="5.4.99.25"/>
    </reaction>
</comment>
<dbReference type="Pfam" id="PF01509">
    <property type="entry name" value="TruB_N"/>
    <property type="match status" value="1"/>
</dbReference>
<dbReference type="Proteomes" id="UP000643525">
    <property type="component" value="Unassembled WGS sequence"/>
</dbReference>
<dbReference type="EMBL" id="JADBED010000001">
    <property type="protein sequence ID" value="MBE1524423.1"/>
    <property type="molecule type" value="Genomic_DNA"/>
</dbReference>
<organism evidence="10 11">
    <name type="scientific">Nesterenkonia lutea</name>
    <dbReference type="NCBI Taxonomy" id="272919"/>
    <lineage>
        <taxon>Bacteria</taxon>
        <taxon>Bacillati</taxon>
        <taxon>Actinomycetota</taxon>
        <taxon>Actinomycetes</taxon>
        <taxon>Micrococcales</taxon>
        <taxon>Micrococcaceae</taxon>
        <taxon>Nesterenkonia</taxon>
    </lineage>
</organism>
<reference evidence="10 11" key="1">
    <citation type="submission" date="2020-10" db="EMBL/GenBank/DDBJ databases">
        <title>Sequencing the genomes of 1000 actinobacteria strains.</title>
        <authorList>
            <person name="Klenk H.-P."/>
        </authorList>
    </citation>
    <scope>NUCLEOTIDE SEQUENCE [LARGE SCALE GENOMIC DNA]</scope>
    <source>
        <strain evidence="10 11">DSM 15666</strain>
    </source>
</reference>
<dbReference type="Gene3D" id="3.30.2350.10">
    <property type="entry name" value="Pseudouridine synthase"/>
    <property type="match status" value="1"/>
</dbReference>
<keyword evidence="11" id="KW-1185">Reference proteome</keyword>
<dbReference type="InterPro" id="IPR014780">
    <property type="entry name" value="tRNA_psdUridine_synth_TruB"/>
</dbReference>
<name>A0ABR9JER5_9MICC</name>
<keyword evidence="3 5" id="KW-0819">tRNA processing</keyword>
<protein>
    <recommendedName>
        <fullName evidence="5">tRNA pseudouridine synthase B</fullName>
        <ecNumber evidence="5">5.4.99.25</ecNumber>
    </recommendedName>
    <alternativeName>
        <fullName evidence="5">tRNA pseudouridine(55) synthase</fullName>
        <shortName evidence="5">Psi55 synthase</shortName>
    </alternativeName>
    <alternativeName>
        <fullName evidence="5">tRNA pseudouridylate synthase</fullName>
    </alternativeName>
    <alternativeName>
        <fullName evidence="5">tRNA-uridine isomerase</fullName>
    </alternativeName>
</protein>
<dbReference type="CDD" id="cd02573">
    <property type="entry name" value="PseudoU_synth_EcTruB"/>
    <property type="match status" value="1"/>
</dbReference>
<dbReference type="Pfam" id="PF16198">
    <property type="entry name" value="TruB_C_2"/>
    <property type="match status" value="1"/>
</dbReference>
<feature type="active site" description="Nucleophile" evidence="5">
    <location>
        <position position="50"/>
    </location>
</feature>
<keyword evidence="4 5" id="KW-0413">Isomerase</keyword>
<dbReference type="PANTHER" id="PTHR13767">
    <property type="entry name" value="TRNA-PSEUDOURIDINE SYNTHASE"/>
    <property type="match status" value="1"/>
</dbReference>
<sequence>MGKKQKPEELEVGSGLVLVDKPAGWTSHDVVGRIRKLAGTRKVGHAGTLDPMATGVLVVGINRATRLLTHIVGVDKTYTATMRLGQSTSTDDAEGEVLQTRFANAVSRERIDAEVAGLTGEIQQVPATISAIKVDGRRAYDRARAGEEVELNARGVSVHRFEVLDIRRIEGGKLVDVDIEVRVSSGTYVRALARDLGEALEVGGHLTALRRTAVGPYSIDQTLTLEQLGEDFGYIGLAEAAGQLFPARELTAEETANLGFGRRVTASGTGADPQLTAAFGPQGDLVALLRDVPAKKGASASPEAADAAQAESVDYQAKPELVFAPATAPAATSNPAPAAASNPAPAAASNPAPAAPAAEVPPEAEEPSA</sequence>
<dbReference type="NCBIfam" id="TIGR00431">
    <property type="entry name" value="TruB"/>
    <property type="match status" value="1"/>
</dbReference>
<dbReference type="InterPro" id="IPR015225">
    <property type="entry name" value="tRNA_psdUridine_synth_fam2_C"/>
</dbReference>
<dbReference type="PANTHER" id="PTHR13767:SF2">
    <property type="entry name" value="PSEUDOURIDYLATE SYNTHASE TRUB1"/>
    <property type="match status" value="1"/>
</dbReference>